<accession>A0A1Y2NAW1</accession>
<comment type="caution">
    <text evidence="1">The sequence shown here is derived from an EMBL/GenBank/DDBJ whole genome shotgun (WGS) entry which is preliminary data.</text>
</comment>
<reference evidence="1 2" key="1">
    <citation type="submission" date="2016-09" db="EMBL/GenBank/DDBJ databases">
        <title>Pseudonocardia autotrophica DSM535, a candidate organism with high potential of specific P450 cytochromes.</title>
        <authorList>
            <person name="Grumaz C."/>
            <person name="Vainshtein Y."/>
            <person name="Kirstahler P."/>
            <person name="Sohn K."/>
        </authorList>
    </citation>
    <scope>NUCLEOTIDE SEQUENCE [LARGE SCALE GENOMIC DNA]</scope>
    <source>
        <strain evidence="1 2">DSM 535</strain>
    </source>
</reference>
<dbReference type="InterPro" id="IPR035903">
    <property type="entry name" value="HesB-like_dom_sf"/>
</dbReference>
<dbReference type="SUPFAM" id="SSF89360">
    <property type="entry name" value="HesB-like domain"/>
    <property type="match status" value="1"/>
</dbReference>
<keyword evidence="2" id="KW-1185">Reference proteome</keyword>
<sequence length="117" mass="12471">MDAPRRIRTVGTMLAITENAAEAIKTLSTDAELPEDGGLRITAPDPEQGLELALARTADAQDTVLRGEGITVFLEPTAAQMLDDKVLDVQPVQTDAGEQELRFAIVAQDDAEEPAQG</sequence>
<dbReference type="STRING" id="2074.BG845_00338"/>
<organism evidence="1 2">
    <name type="scientific">Pseudonocardia autotrophica</name>
    <name type="common">Amycolata autotrophica</name>
    <name type="synonym">Nocardia autotrophica</name>
    <dbReference type="NCBI Taxonomy" id="2074"/>
    <lineage>
        <taxon>Bacteria</taxon>
        <taxon>Bacillati</taxon>
        <taxon>Actinomycetota</taxon>
        <taxon>Actinomycetes</taxon>
        <taxon>Pseudonocardiales</taxon>
        <taxon>Pseudonocardiaceae</taxon>
        <taxon>Pseudonocardia</taxon>
    </lineage>
</organism>
<evidence type="ECO:0000313" key="2">
    <source>
        <dbReference type="Proteomes" id="UP000194360"/>
    </source>
</evidence>
<name>A0A1Y2NAW1_PSEAH</name>
<proteinExistence type="predicted"/>
<dbReference type="EMBL" id="MIGB01000001">
    <property type="protein sequence ID" value="OSY44217.1"/>
    <property type="molecule type" value="Genomic_DNA"/>
</dbReference>
<evidence type="ECO:0000313" key="1">
    <source>
        <dbReference type="EMBL" id="OSY44217.1"/>
    </source>
</evidence>
<gene>
    <name evidence="1" type="ORF">BG845_00338</name>
</gene>
<protein>
    <submittedName>
        <fullName evidence="1">Iron-sulfur cluster biosynthesis</fullName>
    </submittedName>
</protein>
<dbReference type="Gene3D" id="2.60.300.12">
    <property type="entry name" value="HesB-like domain"/>
    <property type="match status" value="1"/>
</dbReference>
<dbReference type="Proteomes" id="UP000194360">
    <property type="component" value="Unassembled WGS sequence"/>
</dbReference>
<dbReference type="AlphaFoldDB" id="A0A1Y2NAW1"/>